<feature type="transmembrane region" description="Helical" evidence="8">
    <location>
        <begin position="347"/>
        <end position="366"/>
    </location>
</feature>
<keyword evidence="11" id="KW-1185">Reference proteome</keyword>
<protein>
    <submittedName>
        <fullName evidence="10">MFS transporter</fullName>
    </submittedName>
</protein>
<name>A0ABS9HNH8_9CORY</name>
<feature type="transmembrane region" description="Helical" evidence="8">
    <location>
        <begin position="20"/>
        <end position="42"/>
    </location>
</feature>
<dbReference type="Gene3D" id="1.20.1250.20">
    <property type="entry name" value="MFS general substrate transporter like domains"/>
    <property type="match status" value="2"/>
</dbReference>
<sequence>MATQGLPDGYTPQSPMYRKVILAMVGAGLASFNALYCTQALLPVLSEDLHVTPATASLTVSATTGMLALSIIPASVISERFGRKRVIMLSALSATLLGLLLPFSTSVGMLITLRGLQGIAVAGVPATAMAYLSEEIHPKHVPHVMGLYVAGTSVGGLSGRVIPAGVLEFASWRWALAATVAVAIIFAFITSWALPDQQRFQPKRLTFQSEFSAIAQHVKNPRLSALFTLAFLFMGAFVSLYDYVGYRLTGHFGLSEGVAGAIFFLYLSGTWSATQAGTMVQKFGRARVLVGSIVGMMIGMAVLFSPELISSILGILLFTACFFAAHSVASGWVGVVATTNRAEASSMYLFCYYMGSSIVGWLSGHVLHSWEWGGLVVWLLAGLAIATVIALFIARTTPSTRATPSPAGDSR</sequence>
<comment type="caution">
    <text evidence="10">The sequence shown here is derived from an EMBL/GenBank/DDBJ whole genome shotgun (WGS) entry which is preliminary data.</text>
</comment>
<dbReference type="Pfam" id="PF07690">
    <property type="entry name" value="MFS_1"/>
    <property type="match status" value="1"/>
</dbReference>
<organism evidence="10 11">
    <name type="scientific">Corynebacterium parakroppenstedtii</name>
    <dbReference type="NCBI Taxonomy" id="2828363"/>
    <lineage>
        <taxon>Bacteria</taxon>
        <taxon>Bacillati</taxon>
        <taxon>Actinomycetota</taxon>
        <taxon>Actinomycetes</taxon>
        <taxon>Mycobacteriales</taxon>
        <taxon>Corynebacteriaceae</taxon>
        <taxon>Corynebacterium</taxon>
    </lineage>
</organism>
<evidence type="ECO:0000313" key="11">
    <source>
        <dbReference type="Proteomes" id="UP001200604"/>
    </source>
</evidence>
<evidence type="ECO:0000256" key="2">
    <source>
        <dbReference type="ARBA" id="ARBA00008335"/>
    </source>
</evidence>
<dbReference type="InterPro" id="IPR011701">
    <property type="entry name" value="MFS"/>
</dbReference>
<dbReference type="InterPro" id="IPR036259">
    <property type="entry name" value="MFS_trans_sf"/>
</dbReference>
<keyword evidence="4" id="KW-1003">Cell membrane</keyword>
<dbReference type="SUPFAM" id="SSF103473">
    <property type="entry name" value="MFS general substrate transporter"/>
    <property type="match status" value="1"/>
</dbReference>
<evidence type="ECO:0000256" key="8">
    <source>
        <dbReference type="SAM" id="Phobius"/>
    </source>
</evidence>
<dbReference type="Proteomes" id="UP001200604">
    <property type="component" value="Unassembled WGS sequence"/>
</dbReference>
<evidence type="ECO:0000256" key="3">
    <source>
        <dbReference type="ARBA" id="ARBA00022448"/>
    </source>
</evidence>
<feature type="transmembrane region" description="Helical" evidence="8">
    <location>
        <begin position="372"/>
        <end position="394"/>
    </location>
</feature>
<feature type="transmembrane region" description="Helical" evidence="8">
    <location>
        <begin position="86"/>
        <end position="105"/>
    </location>
</feature>
<keyword evidence="3" id="KW-0813">Transport</keyword>
<feature type="domain" description="Major facilitator superfamily (MFS) profile" evidence="9">
    <location>
        <begin position="19"/>
        <end position="399"/>
    </location>
</feature>
<feature type="transmembrane region" description="Helical" evidence="8">
    <location>
        <begin position="312"/>
        <end position="335"/>
    </location>
</feature>
<evidence type="ECO:0000256" key="5">
    <source>
        <dbReference type="ARBA" id="ARBA00022692"/>
    </source>
</evidence>
<keyword evidence="6 8" id="KW-1133">Transmembrane helix</keyword>
<evidence type="ECO:0000259" key="9">
    <source>
        <dbReference type="PROSITE" id="PS50850"/>
    </source>
</evidence>
<dbReference type="EMBL" id="JAKJKU010000005">
    <property type="protein sequence ID" value="MCF6774814.1"/>
    <property type="molecule type" value="Genomic_DNA"/>
</dbReference>
<dbReference type="RefSeq" id="WP_046201863.1">
    <property type="nucleotide sequence ID" value="NZ_JAFFSY010000003.1"/>
</dbReference>
<feature type="transmembrane region" description="Helical" evidence="8">
    <location>
        <begin position="288"/>
        <end position="306"/>
    </location>
</feature>
<evidence type="ECO:0000256" key="6">
    <source>
        <dbReference type="ARBA" id="ARBA00022989"/>
    </source>
</evidence>
<evidence type="ECO:0000256" key="4">
    <source>
        <dbReference type="ARBA" id="ARBA00022475"/>
    </source>
</evidence>
<evidence type="ECO:0000256" key="7">
    <source>
        <dbReference type="ARBA" id="ARBA00023136"/>
    </source>
</evidence>
<feature type="transmembrane region" description="Helical" evidence="8">
    <location>
        <begin position="250"/>
        <end position="267"/>
    </location>
</feature>
<feature type="transmembrane region" description="Helical" evidence="8">
    <location>
        <begin position="223"/>
        <end position="244"/>
    </location>
</feature>
<feature type="transmembrane region" description="Helical" evidence="8">
    <location>
        <begin position="54"/>
        <end position="74"/>
    </location>
</feature>
<accession>A0ABS9HNH8</accession>
<comment type="subcellular location">
    <subcellularLocation>
        <location evidence="1">Cell membrane</location>
        <topology evidence="1">Multi-pass membrane protein</topology>
    </subcellularLocation>
</comment>
<dbReference type="PANTHER" id="PTHR43271:SF1">
    <property type="entry name" value="INNER MEMBRANE TRANSPORT PROTEIN YNFM"/>
    <property type="match status" value="1"/>
</dbReference>
<keyword evidence="5 8" id="KW-0812">Transmembrane</keyword>
<feature type="transmembrane region" description="Helical" evidence="8">
    <location>
        <begin position="144"/>
        <end position="162"/>
    </location>
</feature>
<dbReference type="GeneID" id="92727804"/>
<reference evidence="10 11" key="1">
    <citation type="submission" date="2022-01" db="EMBL/GenBank/DDBJ databases">
        <title>Identification and Characterization of Corynebacterium sp.</title>
        <authorList>
            <person name="Luo Q."/>
            <person name="Qu P."/>
            <person name="Chen Q."/>
        </authorList>
    </citation>
    <scope>NUCLEOTIDE SEQUENCE [LARGE SCALE GENOMIC DNA]</scope>
    <source>
        <strain evidence="10 11">MC-12</strain>
    </source>
</reference>
<dbReference type="PROSITE" id="PS00216">
    <property type="entry name" value="SUGAR_TRANSPORT_1"/>
    <property type="match status" value="1"/>
</dbReference>
<evidence type="ECO:0000313" key="10">
    <source>
        <dbReference type="EMBL" id="MCF6774814.1"/>
    </source>
</evidence>
<feature type="transmembrane region" description="Helical" evidence="8">
    <location>
        <begin position="111"/>
        <end position="132"/>
    </location>
</feature>
<dbReference type="PANTHER" id="PTHR43271">
    <property type="entry name" value="BLL2771 PROTEIN"/>
    <property type="match status" value="1"/>
</dbReference>
<proteinExistence type="inferred from homology"/>
<dbReference type="PROSITE" id="PS50850">
    <property type="entry name" value="MFS"/>
    <property type="match status" value="1"/>
</dbReference>
<dbReference type="InterPro" id="IPR005829">
    <property type="entry name" value="Sugar_transporter_CS"/>
</dbReference>
<gene>
    <name evidence="10" type="ORF">L3H44_10445</name>
</gene>
<dbReference type="InterPro" id="IPR020846">
    <property type="entry name" value="MFS_dom"/>
</dbReference>
<evidence type="ECO:0000256" key="1">
    <source>
        <dbReference type="ARBA" id="ARBA00004651"/>
    </source>
</evidence>
<keyword evidence="7 8" id="KW-0472">Membrane</keyword>
<comment type="similarity">
    <text evidence="2">Belongs to the major facilitator superfamily.</text>
</comment>
<feature type="transmembrane region" description="Helical" evidence="8">
    <location>
        <begin position="174"/>
        <end position="194"/>
    </location>
</feature>
<dbReference type="CDD" id="cd17324">
    <property type="entry name" value="MFS_NepI_like"/>
    <property type="match status" value="1"/>
</dbReference>